<organism evidence="7 8">
    <name type="scientific">Promethearchaeum syntrophicum</name>
    <dbReference type="NCBI Taxonomy" id="2594042"/>
    <lineage>
        <taxon>Archaea</taxon>
        <taxon>Promethearchaeati</taxon>
        <taxon>Promethearchaeota</taxon>
        <taxon>Promethearchaeia</taxon>
        <taxon>Promethearchaeales</taxon>
        <taxon>Promethearchaeaceae</taxon>
        <taxon>Promethearchaeum</taxon>
    </lineage>
</organism>
<dbReference type="NCBIfam" id="TIGR01930">
    <property type="entry name" value="AcCoA-C-Actrans"/>
    <property type="match status" value="1"/>
</dbReference>
<dbReference type="InterPro" id="IPR020616">
    <property type="entry name" value="Thiolase_N"/>
</dbReference>
<feature type="domain" description="Thiolase C-terminal" evidence="6">
    <location>
        <begin position="291"/>
        <end position="412"/>
    </location>
</feature>
<evidence type="ECO:0000259" key="6">
    <source>
        <dbReference type="Pfam" id="PF02803"/>
    </source>
</evidence>
<dbReference type="GeneID" id="41331872"/>
<evidence type="ECO:0000256" key="3">
    <source>
        <dbReference type="ARBA" id="ARBA00023229"/>
    </source>
</evidence>
<keyword evidence="8" id="KW-1185">Reference proteome</keyword>
<evidence type="ECO:0000256" key="1">
    <source>
        <dbReference type="ARBA" id="ARBA00010982"/>
    </source>
</evidence>
<dbReference type="RefSeq" id="WP_147665005.1">
    <property type="nucleotide sequence ID" value="NZ_CP042905.2"/>
</dbReference>
<keyword evidence="4 7" id="KW-0012">Acyltransferase</keyword>
<dbReference type="EMBL" id="CP042905">
    <property type="protein sequence ID" value="QEE18070.1"/>
    <property type="molecule type" value="Genomic_DNA"/>
</dbReference>
<dbReference type="EC" id="2.3.1.16" evidence="7"/>
<dbReference type="InterPro" id="IPR002155">
    <property type="entry name" value="Thiolase"/>
</dbReference>
<dbReference type="Proteomes" id="UP000321408">
    <property type="component" value="Chromosome"/>
</dbReference>
<dbReference type="GO" id="GO:0016747">
    <property type="term" value="F:acyltransferase activity, transferring groups other than amino-acyl groups"/>
    <property type="evidence" value="ECO:0007669"/>
    <property type="project" value="InterPro"/>
</dbReference>
<dbReference type="AlphaFoldDB" id="A0A5B9DH41"/>
<dbReference type="OrthoDB" id="25212at2157"/>
<feature type="domain" description="Thiolase N-terminal" evidence="5">
    <location>
        <begin position="174"/>
        <end position="282"/>
    </location>
</feature>
<protein>
    <submittedName>
        <fullName evidence="7">Acetyl-CoA C-acyltransferase</fullName>
        <ecNumber evidence="7">2.3.1.16</ecNumber>
    </submittedName>
</protein>
<gene>
    <name evidence="7" type="ORF">DSAG12_03908</name>
</gene>
<dbReference type="PANTHER" id="PTHR18919:SF107">
    <property type="entry name" value="ACETYL-COA ACETYLTRANSFERASE, CYTOSOLIC"/>
    <property type="match status" value="1"/>
</dbReference>
<dbReference type="InterPro" id="IPR016039">
    <property type="entry name" value="Thiolase-like"/>
</dbReference>
<dbReference type="PIRSF" id="PIRSF000429">
    <property type="entry name" value="Ac-CoA_Ac_transf"/>
    <property type="match status" value="1"/>
</dbReference>
<evidence type="ECO:0000256" key="2">
    <source>
        <dbReference type="ARBA" id="ARBA00022679"/>
    </source>
</evidence>
<dbReference type="CDD" id="cd00751">
    <property type="entry name" value="thiolase"/>
    <property type="match status" value="1"/>
</dbReference>
<dbReference type="FunFam" id="3.40.47.10:FF:000010">
    <property type="entry name" value="Acetyl-CoA acetyltransferase (Thiolase)"/>
    <property type="match status" value="1"/>
</dbReference>
<dbReference type="PANTHER" id="PTHR18919">
    <property type="entry name" value="ACETYL-COA C-ACYLTRANSFERASE"/>
    <property type="match status" value="1"/>
</dbReference>
<dbReference type="Pfam" id="PF02803">
    <property type="entry name" value="Thiolase_C"/>
    <property type="match status" value="1"/>
</dbReference>
<dbReference type="InterPro" id="IPR020615">
    <property type="entry name" value="Thiolase_acyl_enz_int_AS"/>
</dbReference>
<comment type="similarity">
    <text evidence="1">Belongs to the thiolase-like superfamily. Thiolase family.</text>
</comment>
<dbReference type="Pfam" id="PF00108">
    <property type="entry name" value="Thiolase_N"/>
    <property type="match status" value="2"/>
</dbReference>
<dbReference type="SUPFAM" id="SSF53901">
    <property type="entry name" value="Thiolase-like"/>
    <property type="match status" value="2"/>
</dbReference>
<reference evidence="7 8" key="2">
    <citation type="journal article" date="2024" name="Int. J. Syst. Evol. Microbiol.">
        <title>Promethearchaeum syntrophicum gen. nov., sp. nov., an anaerobic, obligately syntrophic archaeon, the first isolate of the lineage 'Asgard' archaea, and proposal of the new archaeal phylum Promethearchaeota phyl. nov. and kingdom Promethearchaeati regn. nov.</title>
        <authorList>
            <person name="Imachi H."/>
            <person name="Nobu M.K."/>
            <person name="Kato S."/>
            <person name="Takaki Y."/>
            <person name="Miyazaki M."/>
            <person name="Miyata M."/>
            <person name="Ogawara M."/>
            <person name="Saito Y."/>
            <person name="Sakai S."/>
            <person name="Tahara Y.O."/>
            <person name="Takano Y."/>
            <person name="Tasumi E."/>
            <person name="Uematsu K."/>
            <person name="Yoshimura T."/>
            <person name="Itoh T."/>
            <person name="Ohkuma M."/>
            <person name="Takai K."/>
        </authorList>
    </citation>
    <scope>NUCLEOTIDE SEQUENCE [LARGE SCALE GENOMIC DNA]</scope>
    <source>
        <strain evidence="7 8">MK-D1</strain>
    </source>
</reference>
<feature type="domain" description="Thiolase N-terminal" evidence="5">
    <location>
        <begin position="5"/>
        <end position="146"/>
    </location>
</feature>
<evidence type="ECO:0000256" key="4">
    <source>
        <dbReference type="ARBA" id="ARBA00023315"/>
    </source>
</evidence>
<keyword evidence="2 7" id="KW-0808">Transferase</keyword>
<dbReference type="GO" id="GO:0008299">
    <property type="term" value="P:isoprenoid biosynthetic process"/>
    <property type="evidence" value="ECO:0007669"/>
    <property type="project" value="UniProtKB-KW"/>
</dbReference>
<dbReference type="PROSITE" id="PS00098">
    <property type="entry name" value="THIOLASE_1"/>
    <property type="match status" value="1"/>
</dbReference>
<dbReference type="InterPro" id="IPR020617">
    <property type="entry name" value="Thiolase_C"/>
</dbReference>
<reference evidence="7 8" key="1">
    <citation type="journal article" date="2020" name="Nature">
        <title>Isolation of an archaeon at the prokaryote-eukaryote interface.</title>
        <authorList>
            <person name="Imachi H."/>
            <person name="Nobu M.K."/>
            <person name="Nakahara N."/>
            <person name="Morono Y."/>
            <person name="Ogawara M."/>
            <person name="Takaki Y."/>
            <person name="Takano Y."/>
            <person name="Uematsu K."/>
            <person name="Ikuta T."/>
            <person name="Ito M."/>
            <person name="Matsui Y."/>
            <person name="Miyazaki M."/>
            <person name="Murata K."/>
            <person name="Saito Y."/>
            <person name="Sakai S."/>
            <person name="Song C."/>
            <person name="Tasumi E."/>
            <person name="Yamanaka Y."/>
            <person name="Yamaguchi T."/>
            <person name="Kamagata Y."/>
            <person name="Tamaki H."/>
            <person name="Takai K."/>
        </authorList>
    </citation>
    <scope>NUCLEOTIDE SEQUENCE [LARGE SCALE GENOMIC DNA]</scope>
    <source>
        <strain evidence="7 8">MK-D1</strain>
    </source>
</reference>
<name>A0A5B9DH41_9ARCH</name>
<accession>A0A5B9DH41</accession>
<evidence type="ECO:0000313" key="8">
    <source>
        <dbReference type="Proteomes" id="UP000321408"/>
    </source>
</evidence>
<proteinExistence type="inferred from homology"/>
<dbReference type="Gene3D" id="3.40.47.10">
    <property type="match status" value="2"/>
</dbReference>
<evidence type="ECO:0000259" key="5">
    <source>
        <dbReference type="Pfam" id="PF00108"/>
    </source>
</evidence>
<evidence type="ECO:0000313" key="7">
    <source>
        <dbReference type="EMBL" id="QEE18070.1"/>
    </source>
</evidence>
<keyword evidence="3" id="KW-0414">Isoprene biosynthesis</keyword>
<sequence length="413" mass="44483">MVKDVVIVSACRTAIGAFGGSLKTIKAPNLGAIVMKEAIKRANIDPKLIQDVRFGNCFEPIDSLNIARVSSMLAEIPFSVPAVSINRVCISAMESVLSGMWQIQAGFSDIVLAGGVESMSNVPYINEETRWGGRLKDVTLKDGLLHGLHGGSHFVPFPKDGTGDFKDDYYRGKPYIMGVTAEFLAQKHGFTREQQDEVALKSHNQAERANVEGLFSDEIVPVHIQTRKKEFVFDKDEHFRPGLTMEKLASLRPAFIPKVGTVTAGNSSGINDGAAAMIIMSAEKADALGIKPLAKITGMGMGACEPYYMGESPIPAVKDLLKRTGMKMGDFERIELNEAFASQYLAVEKGLGLNRDITNVHGSGIGLGHPVGCTGARIMVTLLYELIHKKLNKGLATLCGGGGVSMATVLERL</sequence>
<dbReference type="KEGG" id="psyt:DSAG12_03908"/>